<dbReference type="EMBL" id="CM018049">
    <property type="protein sequence ID" value="KAA8519655.1"/>
    <property type="molecule type" value="Genomic_DNA"/>
</dbReference>
<protein>
    <submittedName>
        <fullName evidence="1">Uncharacterized protein</fullName>
    </submittedName>
</protein>
<dbReference type="AlphaFoldDB" id="A0A5J4ZM10"/>
<gene>
    <name evidence="1" type="ORF">F0562_013900</name>
</gene>
<accession>A0A5J4ZM10</accession>
<reference evidence="1 2" key="1">
    <citation type="submission" date="2019-09" db="EMBL/GenBank/DDBJ databases">
        <title>A chromosome-level genome assembly of the Chinese tupelo Nyssa sinensis.</title>
        <authorList>
            <person name="Yang X."/>
            <person name="Kang M."/>
            <person name="Yang Y."/>
            <person name="Xiong H."/>
            <person name="Wang M."/>
            <person name="Zhang Z."/>
            <person name="Wang Z."/>
            <person name="Wu H."/>
            <person name="Ma T."/>
            <person name="Liu J."/>
            <person name="Xi Z."/>
        </authorList>
    </citation>
    <scope>NUCLEOTIDE SEQUENCE [LARGE SCALE GENOMIC DNA]</scope>
    <source>
        <strain evidence="1">J267</strain>
        <tissue evidence="1">Leaf</tissue>
    </source>
</reference>
<dbReference type="Proteomes" id="UP000325577">
    <property type="component" value="Linkage Group LG6"/>
</dbReference>
<dbReference type="Gene3D" id="3.40.50.1000">
    <property type="entry name" value="HAD superfamily/HAD-like"/>
    <property type="match status" value="1"/>
</dbReference>
<dbReference type="OrthoDB" id="1829318at2759"/>
<dbReference type="InterPro" id="IPR023214">
    <property type="entry name" value="HAD_sf"/>
</dbReference>
<name>A0A5J4ZM10_9ASTE</name>
<proteinExistence type="predicted"/>
<evidence type="ECO:0000313" key="1">
    <source>
        <dbReference type="EMBL" id="KAA8519655.1"/>
    </source>
</evidence>
<keyword evidence="2" id="KW-1185">Reference proteome</keyword>
<sequence length="100" mass="11815">MSERNTPCLVDFCTNHHLFWLGSLLAMYRICYLWDYTNIVMNFLCGPQTLNGTSNFDWLQYFDVVITGRFRFGFGTMSTVEDAKKAVLMFHHYCKTKFFP</sequence>
<organism evidence="1 2">
    <name type="scientific">Nyssa sinensis</name>
    <dbReference type="NCBI Taxonomy" id="561372"/>
    <lineage>
        <taxon>Eukaryota</taxon>
        <taxon>Viridiplantae</taxon>
        <taxon>Streptophyta</taxon>
        <taxon>Embryophyta</taxon>
        <taxon>Tracheophyta</taxon>
        <taxon>Spermatophyta</taxon>
        <taxon>Magnoliopsida</taxon>
        <taxon>eudicotyledons</taxon>
        <taxon>Gunneridae</taxon>
        <taxon>Pentapetalae</taxon>
        <taxon>asterids</taxon>
        <taxon>Cornales</taxon>
        <taxon>Nyssaceae</taxon>
        <taxon>Nyssa</taxon>
    </lineage>
</organism>
<evidence type="ECO:0000313" key="2">
    <source>
        <dbReference type="Proteomes" id="UP000325577"/>
    </source>
</evidence>